<organism evidence="3 4">
    <name type="scientific">Lawsonibacter faecis</name>
    <dbReference type="NCBI Taxonomy" id="2763052"/>
    <lineage>
        <taxon>Bacteria</taxon>
        <taxon>Bacillati</taxon>
        <taxon>Bacillota</taxon>
        <taxon>Clostridia</taxon>
        <taxon>Eubacteriales</taxon>
        <taxon>Oscillospiraceae</taxon>
        <taxon>Lawsonibacter</taxon>
    </lineage>
</organism>
<reference evidence="3" key="1">
    <citation type="submission" date="2020-08" db="EMBL/GenBank/DDBJ databases">
        <title>Genome public.</title>
        <authorList>
            <person name="Liu C."/>
            <person name="Sun Q."/>
        </authorList>
    </citation>
    <scope>NUCLEOTIDE SEQUENCE</scope>
    <source>
        <strain evidence="3">NSJ-52</strain>
    </source>
</reference>
<evidence type="ECO:0000313" key="3">
    <source>
        <dbReference type="EMBL" id="MBC5738254.1"/>
    </source>
</evidence>
<proteinExistence type="predicted"/>
<accession>A0A8J6JNJ4</accession>
<comment type="caution">
    <text evidence="3">The sequence shown here is derived from an EMBL/GenBank/DDBJ whole genome shotgun (WGS) entry which is preliminary data.</text>
</comment>
<dbReference type="PANTHER" id="PTHR30204">
    <property type="entry name" value="REDOX-CYCLING DRUG-SENSING TRANSCRIPTIONAL ACTIVATOR SOXR"/>
    <property type="match status" value="1"/>
</dbReference>
<dbReference type="CDD" id="cd00592">
    <property type="entry name" value="HTH_MerR-like"/>
    <property type="match status" value="1"/>
</dbReference>
<dbReference type="PROSITE" id="PS50937">
    <property type="entry name" value="HTH_MERR_2"/>
    <property type="match status" value="1"/>
</dbReference>
<protein>
    <submittedName>
        <fullName evidence="3">MerR family DNA-binding transcriptional regulator</fullName>
    </submittedName>
</protein>
<dbReference type="SMART" id="SM00422">
    <property type="entry name" value="HTH_MERR"/>
    <property type="match status" value="1"/>
</dbReference>
<dbReference type="InterPro" id="IPR047057">
    <property type="entry name" value="MerR_fam"/>
</dbReference>
<keyword evidence="1 3" id="KW-0238">DNA-binding</keyword>
<name>A0A8J6JNJ4_9FIRM</name>
<dbReference type="GO" id="GO:0003677">
    <property type="term" value="F:DNA binding"/>
    <property type="evidence" value="ECO:0007669"/>
    <property type="project" value="UniProtKB-KW"/>
</dbReference>
<dbReference type="AlphaFoldDB" id="A0A8J6JNJ4"/>
<dbReference type="RefSeq" id="WP_155149768.1">
    <property type="nucleotide sequence ID" value="NZ_JACOPQ010000013.1"/>
</dbReference>
<feature type="domain" description="HTH merR-type" evidence="2">
    <location>
        <begin position="1"/>
        <end position="71"/>
    </location>
</feature>
<dbReference type="Pfam" id="PF13411">
    <property type="entry name" value="MerR_1"/>
    <property type="match status" value="1"/>
</dbReference>
<keyword evidence="4" id="KW-1185">Reference proteome</keyword>
<gene>
    <name evidence="3" type="ORF">H8S62_14670</name>
</gene>
<evidence type="ECO:0000313" key="4">
    <source>
        <dbReference type="Proteomes" id="UP000607645"/>
    </source>
</evidence>
<dbReference type="PRINTS" id="PR00040">
    <property type="entry name" value="HTHMERR"/>
</dbReference>
<dbReference type="InterPro" id="IPR009061">
    <property type="entry name" value="DNA-bd_dom_put_sf"/>
</dbReference>
<dbReference type="PANTHER" id="PTHR30204:SF93">
    <property type="entry name" value="HTH MERR-TYPE DOMAIN-CONTAINING PROTEIN"/>
    <property type="match status" value="1"/>
</dbReference>
<dbReference type="GO" id="GO:0003700">
    <property type="term" value="F:DNA-binding transcription factor activity"/>
    <property type="evidence" value="ECO:0007669"/>
    <property type="project" value="InterPro"/>
</dbReference>
<dbReference type="EMBL" id="JACOPQ010000013">
    <property type="protein sequence ID" value="MBC5738254.1"/>
    <property type="molecule type" value="Genomic_DNA"/>
</dbReference>
<dbReference type="InterPro" id="IPR000551">
    <property type="entry name" value="MerR-type_HTH_dom"/>
</dbReference>
<dbReference type="SUPFAM" id="SSF46955">
    <property type="entry name" value="Putative DNA-binding domain"/>
    <property type="match status" value="1"/>
</dbReference>
<dbReference type="Gene3D" id="1.10.1660.10">
    <property type="match status" value="1"/>
</dbReference>
<evidence type="ECO:0000259" key="2">
    <source>
        <dbReference type="PROSITE" id="PS50937"/>
    </source>
</evidence>
<evidence type="ECO:0000256" key="1">
    <source>
        <dbReference type="ARBA" id="ARBA00023125"/>
    </source>
</evidence>
<sequence length="277" mass="31326">MYHKIGVLAKRFGITPQALRFYEQHGLLVPDRPEEGGARRYHTRNFKWLYSIRRYHDLGFSMEETLSLFACETPKDLSAMVGAKEAETLGEIRALERRLSALGRQREDLARIARLLRRCEVADMPRLWLLIDQDGQRVDPSPALQEEVRAWMRFLPWVYAASVLDRSALLRPESVGARKSGFLVEADTAEEIGLSPGVRAVCLEGGRAIHTVTTLDRPNATTGNLLGHVLDYAQERGLTVRADAVGRCLAKTGELQCQEDLCPRSVYYEYWLPIEGV</sequence>
<dbReference type="Proteomes" id="UP000607645">
    <property type="component" value="Unassembled WGS sequence"/>
</dbReference>